<keyword evidence="3 6" id="KW-0812">Transmembrane</keyword>
<feature type="transmembrane region" description="Helical" evidence="6">
    <location>
        <begin position="242"/>
        <end position="270"/>
    </location>
</feature>
<keyword evidence="8" id="KW-1185">Reference proteome</keyword>
<feature type="transmembrane region" description="Helical" evidence="6">
    <location>
        <begin position="151"/>
        <end position="176"/>
    </location>
</feature>
<dbReference type="GO" id="GO:0016020">
    <property type="term" value="C:membrane"/>
    <property type="evidence" value="ECO:0007669"/>
    <property type="project" value="UniProtKB-SubCell"/>
</dbReference>
<evidence type="ECO:0000256" key="2">
    <source>
        <dbReference type="ARBA" id="ARBA00009773"/>
    </source>
</evidence>
<sequence>MQLTPAQRRALAWIAIAFVAVLALRALGAVLTPFVVAAVLAYALTPVVDRLDEVGKGRMPRWLAVALVELTFIFAVLCIVLLVVPVLAKEIPLMREQLPVLFDRLHDTLSPWLAQFGIHVSLDIASLRAQLLKYLGTANWEDAFPSLWSSVKMGGSVALAIVGNVVLIPVALFYLLMDWKPFVARLIELVPPRMRPGVDSFTAEADAVLGQYLRGQLLVMLIMAIYYSTGLALFGLDLALPIGVFTGLAMFVPYVGFGIGLILATLAGFLEFASIKALVMVGVVYGSGQVIEGFFITPRLVGERIGLHPLAVIFALLAFGQLFGFVGVLVALPASALLLVAIRRARERYMASNLYQHQ</sequence>
<dbReference type="PANTHER" id="PTHR21716:SF64">
    <property type="entry name" value="AI-2 TRANSPORT PROTEIN TQSA"/>
    <property type="match status" value="1"/>
</dbReference>
<comment type="caution">
    <text evidence="7">The sequence shown here is derived from an EMBL/GenBank/DDBJ whole genome shotgun (WGS) entry which is preliminary data.</text>
</comment>
<evidence type="ECO:0000256" key="4">
    <source>
        <dbReference type="ARBA" id="ARBA00022989"/>
    </source>
</evidence>
<dbReference type="Pfam" id="PF01594">
    <property type="entry name" value="AI-2E_transport"/>
    <property type="match status" value="1"/>
</dbReference>
<evidence type="ECO:0000313" key="7">
    <source>
        <dbReference type="EMBL" id="MBC5767413.1"/>
    </source>
</evidence>
<evidence type="ECO:0000256" key="5">
    <source>
        <dbReference type="ARBA" id="ARBA00023136"/>
    </source>
</evidence>
<comment type="similarity">
    <text evidence="2">Belongs to the autoinducer-2 exporter (AI-2E) (TC 2.A.86) family.</text>
</comment>
<feature type="transmembrane region" description="Helical" evidence="6">
    <location>
        <begin position="12"/>
        <end position="42"/>
    </location>
</feature>
<dbReference type="Proteomes" id="UP000596827">
    <property type="component" value="Unassembled WGS sequence"/>
</dbReference>
<feature type="transmembrane region" description="Helical" evidence="6">
    <location>
        <begin position="217"/>
        <end position="236"/>
    </location>
</feature>
<dbReference type="GO" id="GO:0055085">
    <property type="term" value="P:transmembrane transport"/>
    <property type="evidence" value="ECO:0007669"/>
    <property type="project" value="TreeGrafter"/>
</dbReference>
<feature type="transmembrane region" description="Helical" evidence="6">
    <location>
        <begin position="277"/>
        <end position="297"/>
    </location>
</feature>
<accession>A0A923MDG2</accession>
<evidence type="ECO:0000256" key="1">
    <source>
        <dbReference type="ARBA" id="ARBA00004141"/>
    </source>
</evidence>
<organism evidence="7 8">
    <name type="scientific">Ramlibacter albus</name>
    <dbReference type="NCBI Taxonomy" id="2079448"/>
    <lineage>
        <taxon>Bacteria</taxon>
        <taxon>Pseudomonadati</taxon>
        <taxon>Pseudomonadota</taxon>
        <taxon>Betaproteobacteria</taxon>
        <taxon>Burkholderiales</taxon>
        <taxon>Comamonadaceae</taxon>
        <taxon>Ramlibacter</taxon>
    </lineage>
</organism>
<evidence type="ECO:0000256" key="3">
    <source>
        <dbReference type="ARBA" id="ARBA00022692"/>
    </source>
</evidence>
<dbReference type="EMBL" id="JACORU010000010">
    <property type="protein sequence ID" value="MBC5767413.1"/>
    <property type="molecule type" value="Genomic_DNA"/>
</dbReference>
<protein>
    <submittedName>
        <fullName evidence="7">AI-2E family transporter</fullName>
    </submittedName>
</protein>
<evidence type="ECO:0000313" key="8">
    <source>
        <dbReference type="Proteomes" id="UP000596827"/>
    </source>
</evidence>
<evidence type="ECO:0000256" key="6">
    <source>
        <dbReference type="SAM" id="Phobius"/>
    </source>
</evidence>
<feature type="transmembrane region" description="Helical" evidence="6">
    <location>
        <begin position="309"/>
        <end position="342"/>
    </location>
</feature>
<dbReference type="RefSeq" id="WP_187083898.1">
    <property type="nucleotide sequence ID" value="NZ_JACORU010000010.1"/>
</dbReference>
<dbReference type="InterPro" id="IPR002549">
    <property type="entry name" value="AI-2E-like"/>
</dbReference>
<keyword evidence="4 6" id="KW-1133">Transmembrane helix</keyword>
<gene>
    <name evidence="7" type="ORF">H8R02_23305</name>
</gene>
<name>A0A923MDG2_9BURK</name>
<feature type="transmembrane region" description="Helical" evidence="6">
    <location>
        <begin position="62"/>
        <end position="88"/>
    </location>
</feature>
<comment type="subcellular location">
    <subcellularLocation>
        <location evidence="1">Membrane</location>
        <topology evidence="1">Multi-pass membrane protein</topology>
    </subcellularLocation>
</comment>
<dbReference type="PANTHER" id="PTHR21716">
    <property type="entry name" value="TRANSMEMBRANE PROTEIN"/>
    <property type="match status" value="1"/>
</dbReference>
<dbReference type="AlphaFoldDB" id="A0A923MDG2"/>
<reference evidence="7" key="1">
    <citation type="submission" date="2020-08" db="EMBL/GenBank/DDBJ databases">
        <title>Ramlibacter sp. GTP1 16S ribosomal RNA gene genome sequencing and assembly.</title>
        <authorList>
            <person name="Kang M."/>
        </authorList>
    </citation>
    <scope>NUCLEOTIDE SEQUENCE</scope>
    <source>
        <strain evidence="7">GTP1</strain>
    </source>
</reference>
<keyword evidence="5 6" id="KW-0472">Membrane</keyword>
<proteinExistence type="inferred from homology"/>